<evidence type="ECO:0000256" key="4">
    <source>
        <dbReference type="SAM" id="Phobius"/>
    </source>
</evidence>
<dbReference type="SUPFAM" id="SSF55811">
    <property type="entry name" value="Nudix"/>
    <property type="match status" value="1"/>
</dbReference>
<sequence length="245" mass="26181">MTSNDTPTSDTGNEGQDQGHGQLRVPARGEIRLHRAAAWSFGLAVPAVAAMGLDRIADSGTDPMEILATVLATVMTGLFSAYAAVVAHQLQDDRDLVAYAADLVATRRNPVTGEAEILMIRRRWAPFKGAWAFPGGHVNRDETSRTGAAREGLEETHLPVEVDNLVFVDVYDAPGRDPRGRVVGTAWHVHLTGEDALAEPEADDDAAAAEWVNITDLLAGRLGAIAFDHGTVIRDTIAKYPTPAA</sequence>
<evidence type="ECO:0000259" key="5">
    <source>
        <dbReference type="PROSITE" id="PS51462"/>
    </source>
</evidence>
<feature type="transmembrane region" description="Helical" evidence="4">
    <location>
        <begin position="36"/>
        <end position="54"/>
    </location>
</feature>
<dbReference type="RefSeq" id="WP_219927007.1">
    <property type="nucleotide sequence ID" value="NZ_PVTJ01000017.1"/>
</dbReference>
<dbReference type="Gene3D" id="3.90.79.10">
    <property type="entry name" value="Nucleoside Triphosphate Pyrophosphohydrolase"/>
    <property type="match status" value="1"/>
</dbReference>
<dbReference type="InterPro" id="IPR000086">
    <property type="entry name" value="NUDIX_hydrolase_dom"/>
</dbReference>
<evidence type="ECO:0000313" key="6">
    <source>
        <dbReference type="EMBL" id="PRY53509.1"/>
    </source>
</evidence>
<dbReference type="PROSITE" id="PS51462">
    <property type="entry name" value="NUDIX"/>
    <property type="match status" value="1"/>
</dbReference>
<accession>A0A2T0U6H0</accession>
<dbReference type="Proteomes" id="UP000238176">
    <property type="component" value="Unassembled WGS sequence"/>
</dbReference>
<feature type="region of interest" description="Disordered" evidence="3">
    <location>
        <begin position="1"/>
        <end position="22"/>
    </location>
</feature>
<organism evidence="6 7">
    <name type="scientific">Glycomyces artemisiae</name>
    <dbReference type="NCBI Taxonomy" id="1076443"/>
    <lineage>
        <taxon>Bacteria</taxon>
        <taxon>Bacillati</taxon>
        <taxon>Actinomycetota</taxon>
        <taxon>Actinomycetes</taxon>
        <taxon>Glycomycetales</taxon>
        <taxon>Glycomycetaceae</taxon>
        <taxon>Glycomyces</taxon>
    </lineage>
</organism>
<dbReference type="PANTHER" id="PTHR43736">
    <property type="entry name" value="ADP-RIBOSE PYROPHOSPHATASE"/>
    <property type="match status" value="1"/>
</dbReference>
<proteinExistence type="inferred from homology"/>
<gene>
    <name evidence="6" type="ORF">B0I28_1178</name>
</gene>
<evidence type="ECO:0000256" key="1">
    <source>
        <dbReference type="ARBA" id="ARBA00005582"/>
    </source>
</evidence>
<keyword evidence="2" id="KW-0378">Hydrolase</keyword>
<dbReference type="Pfam" id="PF00293">
    <property type="entry name" value="NUDIX"/>
    <property type="match status" value="1"/>
</dbReference>
<dbReference type="PROSITE" id="PS00893">
    <property type="entry name" value="NUDIX_BOX"/>
    <property type="match status" value="1"/>
</dbReference>
<reference evidence="6 7" key="1">
    <citation type="submission" date="2018-03" db="EMBL/GenBank/DDBJ databases">
        <title>Genomic Encyclopedia of Type Strains, Phase III (KMG-III): the genomes of soil and plant-associated and newly described type strains.</title>
        <authorList>
            <person name="Whitman W."/>
        </authorList>
    </citation>
    <scope>NUCLEOTIDE SEQUENCE [LARGE SCALE GENOMIC DNA]</scope>
    <source>
        <strain evidence="6 7">CGMCC 4.7067</strain>
    </source>
</reference>
<dbReference type="GO" id="GO:0016787">
    <property type="term" value="F:hydrolase activity"/>
    <property type="evidence" value="ECO:0007669"/>
    <property type="project" value="UniProtKB-KW"/>
</dbReference>
<keyword evidence="4" id="KW-0472">Membrane</keyword>
<evidence type="ECO:0000256" key="3">
    <source>
        <dbReference type="SAM" id="MobiDB-lite"/>
    </source>
</evidence>
<comment type="caution">
    <text evidence="6">The sequence shown here is derived from an EMBL/GenBank/DDBJ whole genome shotgun (WGS) entry which is preliminary data.</text>
</comment>
<keyword evidence="7" id="KW-1185">Reference proteome</keyword>
<dbReference type="AlphaFoldDB" id="A0A2T0U6H0"/>
<comment type="similarity">
    <text evidence="1">Belongs to the Nudix hydrolase family.</text>
</comment>
<feature type="compositionally biased region" description="Polar residues" evidence="3">
    <location>
        <begin position="1"/>
        <end position="16"/>
    </location>
</feature>
<feature type="domain" description="Nudix hydrolase" evidence="5">
    <location>
        <begin position="95"/>
        <end position="241"/>
    </location>
</feature>
<keyword evidence="4" id="KW-0812">Transmembrane</keyword>
<feature type="transmembrane region" description="Helical" evidence="4">
    <location>
        <begin position="66"/>
        <end position="85"/>
    </location>
</feature>
<name>A0A2T0U6H0_9ACTN</name>
<dbReference type="CDD" id="cd18873">
    <property type="entry name" value="NUDIX_NadM_like"/>
    <property type="match status" value="1"/>
</dbReference>
<dbReference type="InterPro" id="IPR015797">
    <property type="entry name" value="NUDIX_hydrolase-like_dom_sf"/>
</dbReference>
<dbReference type="PANTHER" id="PTHR43736:SF1">
    <property type="entry name" value="DIHYDRONEOPTERIN TRIPHOSPHATE DIPHOSPHATASE"/>
    <property type="match status" value="1"/>
</dbReference>
<evidence type="ECO:0000256" key="2">
    <source>
        <dbReference type="ARBA" id="ARBA00022801"/>
    </source>
</evidence>
<protein>
    <submittedName>
        <fullName evidence="6">ADP-ribose pyrophosphatase YjhB (NUDIX family)</fullName>
    </submittedName>
</protein>
<dbReference type="EMBL" id="PVTJ01000017">
    <property type="protein sequence ID" value="PRY53509.1"/>
    <property type="molecule type" value="Genomic_DNA"/>
</dbReference>
<dbReference type="InterPro" id="IPR020084">
    <property type="entry name" value="NUDIX_hydrolase_CS"/>
</dbReference>
<keyword evidence="4" id="KW-1133">Transmembrane helix</keyword>
<evidence type="ECO:0000313" key="7">
    <source>
        <dbReference type="Proteomes" id="UP000238176"/>
    </source>
</evidence>